<dbReference type="InterPro" id="IPR036388">
    <property type="entry name" value="WH-like_DNA-bd_sf"/>
</dbReference>
<dbReference type="Gene3D" id="1.10.10.10">
    <property type="entry name" value="Winged helix-like DNA-binding domain superfamily/Winged helix DNA-binding domain"/>
    <property type="match status" value="1"/>
</dbReference>
<dbReference type="InterPro" id="IPR036390">
    <property type="entry name" value="WH_DNA-bd_sf"/>
</dbReference>
<accession>A0A154MVU2</accession>
<dbReference type="EMBL" id="LQCI01000002">
    <property type="protein sequence ID" value="KZB88412.1"/>
    <property type="molecule type" value="Genomic_DNA"/>
</dbReference>
<reference evidence="1 3" key="1">
    <citation type="submission" date="2015-12" db="EMBL/GenBank/DDBJ databases">
        <title>Amycolatopsis regifaucium genome sequencing and assembly.</title>
        <authorList>
            <person name="Mayilraj S."/>
        </authorList>
    </citation>
    <scope>NUCLEOTIDE SEQUENCE [LARGE SCALE GENOMIC DNA]</scope>
    <source>
        <strain evidence="1 3">GY080</strain>
    </source>
</reference>
<reference evidence="2 4" key="2">
    <citation type="submission" date="2016-11" db="EMBL/GenBank/DDBJ databases">
        <title>Genome sequencing of Amycolatopsis regifaucium.</title>
        <authorList>
            <person name="Mayilraj S."/>
            <person name="Kaur N."/>
        </authorList>
    </citation>
    <scope>NUCLEOTIDE SEQUENCE [LARGE SCALE GENOMIC DNA]</scope>
    <source>
        <strain evidence="2 4">GY080</strain>
    </source>
</reference>
<dbReference type="EMBL" id="LOBU02000022">
    <property type="protein sequence ID" value="OKA04542.1"/>
    <property type="molecule type" value="Genomic_DNA"/>
</dbReference>
<organism evidence="1 3">
    <name type="scientific">Amycolatopsis regifaucium</name>
    <dbReference type="NCBI Taxonomy" id="546365"/>
    <lineage>
        <taxon>Bacteria</taxon>
        <taxon>Bacillati</taxon>
        <taxon>Actinomycetota</taxon>
        <taxon>Actinomycetes</taxon>
        <taxon>Pseudonocardiales</taxon>
        <taxon>Pseudonocardiaceae</taxon>
        <taxon>Amycolatopsis</taxon>
    </lineage>
</organism>
<gene>
    <name evidence="2" type="ORF">ATP06_0231770</name>
    <name evidence="1" type="ORF">AVL48_18740</name>
</gene>
<comment type="caution">
    <text evidence="1">The sequence shown here is derived from an EMBL/GenBank/DDBJ whole genome shotgun (WGS) entry which is preliminary data.</text>
</comment>
<evidence type="ECO:0008006" key="5">
    <source>
        <dbReference type="Google" id="ProtNLM"/>
    </source>
</evidence>
<evidence type="ECO:0000313" key="2">
    <source>
        <dbReference type="EMBL" id="OKA04542.1"/>
    </source>
</evidence>
<evidence type="ECO:0000313" key="3">
    <source>
        <dbReference type="Proteomes" id="UP000076321"/>
    </source>
</evidence>
<evidence type="ECO:0000313" key="1">
    <source>
        <dbReference type="EMBL" id="KZB88412.1"/>
    </source>
</evidence>
<dbReference type="AlphaFoldDB" id="A0A154MVU2"/>
<proteinExistence type="predicted"/>
<keyword evidence="4" id="KW-1185">Reference proteome</keyword>
<dbReference type="OrthoDB" id="3658727at2"/>
<evidence type="ECO:0000313" key="4">
    <source>
        <dbReference type="Proteomes" id="UP000186883"/>
    </source>
</evidence>
<dbReference type="Proteomes" id="UP000076321">
    <property type="component" value="Unassembled WGS sequence"/>
</dbReference>
<sequence>MPDEERKAVDRDPLWTSIGQVLWLLRQAERDNRPPLRTVEVAGAMRIHHSRASELLNDLEKLRQVDATKTGRQVRWSLRPAEL</sequence>
<dbReference type="SUPFAM" id="SSF46785">
    <property type="entry name" value="Winged helix' DNA-binding domain"/>
    <property type="match status" value="1"/>
</dbReference>
<name>A0A154MVU2_9PSEU</name>
<dbReference type="Proteomes" id="UP000186883">
    <property type="component" value="Unassembled WGS sequence"/>
</dbReference>
<protein>
    <recommendedName>
        <fullName evidence="5">HTH iclR-type domain-containing protein</fullName>
    </recommendedName>
</protein>